<dbReference type="GO" id="GO:0006564">
    <property type="term" value="P:L-serine biosynthetic process"/>
    <property type="evidence" value="ECO:0007669"/>
    <property type="project" value="UniProtKB-KW"/>
</dbReference>
<dbReference type="SFLD" id="SFLDS00003">
    <property type="entry name" value="Haloacid_Dehalogenase"/>
    <property type="match status" value="1"/>
</dbReference>
<keyword evidence="8" id="KW-0378">Hydrolase</keyword>
<feature type="active site" description="Proton donor" evidence="14">
    <location>
        <position position="77"/>
    </location>
</feature>
<evidence type="ECO:0000313" key="16">
    <source>
        <dbReference type="Proteomes" id="UP000199377"/>
    </source>
</evidence>
<reference evidence="15 16" key="1">
    <citation type="submission" date="2016-10" db="EMBL/GenBank/DDBJ databases">
        <authorList>
            <person name="de Groot N.N."/>
        </authorList>
    </citation>
    <scope>NUCLEOTIDE SEQUENCE [LARGE SCALE GENOMIC DNA]</scope>
    <source>
        <strain evidence="15 16">CGMCC 1.11030</strain>
    </source>
</reference>
<dbReference type="Gene3D" id="3.40.50.1000">
    <property type="entry name" value="HAD superfamily/HAD-like"/>
    <property type="match status" value="1"/>
</dbReference>
<dbReference type="InterPro" id="IPR023214">
    <property type="entry name" value="HAD_sf"/>
</dbReference>
<evidence type="ECO:0000256" key="8">
    <source>
        <dbReference type="ARBA" id="ARBA00022801"/>
    </source>
</evidence>
<evidence type="ECO:0000256" key="11">
    <source>
        <dbReference type="ARBA" id="ARBA00031693"/>
    </source>
</evidence>
<accession>A0A1I3K496</accession>
<evidence type="ECO:0000256" key="9">
    <source>
        <dbReference type="ARBA" id="ARBA00022842"/>
    </source>
</evidence>
<evidence type="ECO:0000256" key="5">
    <source>
        <dbReference type="ARBA" id="ARBA00015196"/>
    </source>
</evidence>
<dbReference type="Proteomes" id="UP000199377">
    <property type="component" value="Unassembled WGS sequence"/>
</dbReference>
<evidence type="ECO:0000256" key="14">
    <source>
        <dbReference type="PIRSR" id="PIRSR604469-1"/>
    </source>
</evidence>
<dbReference type="UniPathway" id="UPA00135">
    <property type="reaction ID" value="UER00198"/>
</dbReference>
<dbReference type="InterPro" id="IPR036412">
    <property type="entry name" value="HAD-like_sf"/>
</dbReference>
<keyword evidence="16" id="KW-1185">Reference proteome</keyword>
<keyword evidence="6" id="KW-0028">Amino-acid biosynthesis</keyword>
<evidence type="ECO:0000256" key="2">
    <source>
        <dbReference type="ARBA" id="ARBA00005135"/>
    </source>
</evidence>
<dbReference type="GO" id="GO:0005737">
    <property type="term" value="C:cytoplasm"/>
    <property type="evidence" value="ECO:0007669"/>
    <property type="project" value="TreeGrafter"/>
</dbReference>
<proteinExistence type="inferred from homology"/>
<sequence>MTHVVVLTAQEGVPDAFLAEAEKICAAAPRRLGPKAADVAGTAGMAAELHAALGGAVDVNLVAKADRAKRLLIADMDSTIIPVECIDEIADVAGVGERVKEITERAMQGELDFEGALRARVRLLRGLPVEALETVWRERITLNPGARTLVQTMNARGAVTALVSGGFTWFADRVAQAAGFRHAQANTLLEEGGRLTGEPGEPILGRQAKLDALRRYCAEGGFGPEAALAVGDGANDLAMVEAAGLGVAYHAKPALAARAGAVLAVSDLTALLSLQGIPDADFVS</sequence>
<keyword evidence="9" id="KW-0460">Magnesium</keyword>
<dbReference type="PANTHER" id="PTHR43344:SF2">
    <property type="entry name" value="PHOSPHOSERINE PHOSPHATASE"/>
    <property type="match status" value="1"/>
</dbReference>
<dbReference type="InterPro" id="IPR050582">
    <property type="entry name" value="HAD-like_SerB"/>
</dbReference>
<evidence type="ECO:0000256" key="6">
    <source>
        <dbReference type="ARBA" id="ARBA00022605"/>
    </source>
</evidence>
<comment type="similarity">
    <text evidence="3">Belongs to the HAD-like hydrolase superfamily. SerB family.</text>
</comment>
<dbReference type="SFLD" id="SFLDF00029">
    <property type="entry name" value="phosphoserine_phosphatase"/>
    <property type="match status" value="1"/>
</dbReference>
<dbReference type="NCBIfam" id="TIGR01488">
    <property type="entry name" value="HAD-SF-IB"/>
    <property type="match status" value="1"/>
</dbReference>
<dbReference type="PANTHER" id="PTHR43344">
    <property type="entry name" value="PHOSPHOSERINE PHOSPHATASE"/>
    <property type="match status" value="1"/>
</dbReference>
<dbReference type="GO" id="GO:0036424">
    <property type="term" value="F:L-phosphoserine phosphatase activity"/>
    <property type="evidence" value="ECO:0007669"/>
    <property type="project" value="InterPro"/>
</dbReference>
<dbReference type="CDD" id="cd07500">
    <property type="entry name" value="HAD_PSP"/>
    <property type="match status" value="1"/>
</dbReference>
<keyword evidence="10" id="KW-0718">Serine biosynthesis</keyword>
<dbReference type="OrthoDB" id="9792539at2"/>
<comment type="catalytic activity">
    <reaction evidence="12">
        <text>O-phospho-L-serine + H2O = L-serine + phosphate</text>
        <dbReference type="Rhea" id="RHEA:21208"/>
        <dbReference type="ChEBI" id="CHEBI:15377"/>
        <dbReference type="ChEBI" id="CHEBI:33384"/>
        <dbReference type="ChEBI" id="CHEBI:43474"/>
        <dbReference type="ChEBI" id="CHEBI:57524"/>
        <dbReference type="EC" id="3.1.3.3"/>
    </reaction>
</comment>
<evidence type="ECO:0000256" key="10">
    <source>
        <dbReference type="ARBA" id="ARBA00023299"/>
    </source>
</evidence>
<dbReference type="InterPro" id="IPR004469">
    <property type="entry name" value="PSP"/>
</dbReference>
<comment type="pathway">
    <text evidence="2">Amino-acid biosynthesis; L-serine biosynthesis; L-serine from 3-phospho-D-glycerate: step 3/3.</text>
</comment>
<dbReference type="NCBIfam" id="TIGR00338">
    <property type="entry name" value="serB"/>
    <property type="match status" value="1"/>
</dbReference>
<evidence type="ECO:0000256" key="1">
    <source>
        <dbReference type="ARBA" id="ARBA00001946"/>
    </source>
</evidence>
<keyword evidence="7" id="KW-0479">Metal-binding</keyword>
<dbReference type="AlphaFoldDB" id="A0A1I3K496"/>
<dbReference type="GO" id="GO:0000287">
    <property type="term" value="F:magnesium ion binding"/>
    <property type="evidence" value="ECO:0007669"/>
    <property type="project" value="TreeGrafter"/>
</dbReference>
<evidence type="ECO:0000256" key="13">
    <source>
        <dbReference type="ARBA" id="ARBA00048523"/>
    </source>
</evidence>
<feature type="active site" description="Nucleophile" evidence="14">
    <location>
        <position position="75"/>
    </location>
</feature>
<comment type="catalytic activity">
    <reaction evidence="13">
        <text>O-phospho-D-serine + H2O = D-serine + phosphate</text>
        <dbReference type="Rhea" id="RHEA:24873"/>
        <dbReference type="ChEBI" id="CHEBI:15377"/>
        <dbReference type="ChEBI" id="CHEBI:35247"/>
        <dbReference type="ChEBI" id="CHEBI:43474"/>
        <dbReference type="ChEBI" id="CHEBI:58680"/>
        <dbReference type="EC" id="3.1.3.3"/>
    </reaction>
</comment>
<evidence type="ECO:0000256" key="12">
    <source>
        <dbReference type="ARBA" id="ARBA00048138"/>
    </source>
</evidence>
<name>A0A1I3K496_9RHOB</name>
<dbReference type="EMBL" id="FOQH01000008">
    <property type="protein sequence ID" value="SFI67234.1"/>
    <property type="molecule type" value="Genomic_DNA"/>
</dbReference>
<dbReference type="SFLD" id="SFLDG01137">
    <property type="entry name" value="C1.6.1:_Phosphoserine_Phosphat"/>
    <property type="match status" value="1"/>
</dbReference>
<comment type="cofactor">
    <cofactor evidence="1">
        <name>Mg(2+)</name>
        <dbReference type="ChEBI" id="CHEBI:18420"/>
    </cofactor>
</comment>
<protein>
    <recommendedName>
        <fullName evidence="5">Phosphoserine phosphatase</fullName>
        <ecNumber evidence="4">3.1.3.3</ecNumber>
    </recommendedName>
    <alternativeName>
        <fullName evidence="11">O-phosphoserine phosphohydrolase</fullName>
    </alternativeName>
</protein>
<organism evidence="15 16">
    <name type="scientific">Albimonas pacifica</name>
    <dbReference type="NCBI Taxonomy" id="1114924"/>
    <lineage>
        <taxon>Bacteria</taxon>
        <taxon>Pseudomonadati</taxon>
        <taxon>Pseudomonadota</taxon>
        <taxon>Alphaproteobacteria</taxon>
        <taxon>Rhodobacterales</taxon>
        <taxon>Paracoccaceae</taxon>
        <taxon>Albimonas</taxon>
    </lineage>
</organism>
<gene>
    <name evidence="15" type="ORF">SAMN05216258_108289</name>
</gene>
<evidence type="ECO:0000256" key="3">
    <source>
        <dbReference type="ARBA" id="ARBA00009184"/>
    </source>
</evidence>
<evidence type="ECO:0000256" key="4">
    <source>
        <dbReference type="ARBA" id="ARBA00012640"/>
    </source>
</evidence>
<dbReference type="STRING" id="1114924.SAMN05216258_108289"/>
<dbReference type="SUPFAM" id="SSF56784">
    <property type="entry name" value="HAD-like"/>
    <property type="match status" value="1"/>
</dbReference>
<dbReference type="RefSeq" id="WP_092862074.1">
    <property type="nucleotide sequence ID" value="NZ_FOQH01000008.1"/>
</dbReference>
<evidence type="ECO:0000313" key="15">
    <source>
        <dbReference type="EMBL" id="SFI67234.1"/>
    </source>
</evidence>
<dbReference type="SFLD" id="SFLDG01136">
    <property type="entry name" value="C1.6:_Phosphoserine_Phosphatas"/>
    <property type="match status" value="1"/>
</dbReference>
<evidence type="ECO:0000256" key="7">
    <source>
        <dbReference type="ARBA" id="ARBA00022723"/>
    </source>
</evidence>
<dbReference type="Pfam" id="PF12710">
    <property type="entry name" value="HAD"/>
    <property type="match status" value="1"/>
</dbReference>
<dbReference type="EC" id="3.1.3.3" evidence="4"/>